<evidence type="ECO:0008006" key="6">
    <source>
        <dbReference type="Google" id="ProtNLM"/>
    </source>
</evidence>
<evidence type="ECO:0000313" key="5">
    <source>
        <dbReference type="Proteomes" id="UP001365542"/>
    </source>
</evidence>
<name>A0AAV9WY45_9PEZI</name>
<feature type="domain" description="DUF7708" evidence="2">
    <location>
        <begin position="65"/>
        <end position="206"/>
    </location>
</feature>
<dbReference type="Proteomes" id="UP001365542">
    <property type="component" value="Unassembled WGS sequence"/>
</dbReference>
<dbReference type="InterPro" id="IPR027417">
    <property type="entry name" value="P-loop_NTPase"/>
</dbReference>
<keyword evidence="1" id="KW-0677">Repeat</keyword>
<dbReference type="PANTHER" id="PTHR10039">
    <property type="entry name" value="AMELOGENIN"/>
    <property type="match status" value="1"/>
</dbReference>
<protein>
    <recommendedName>
        <fullName evidence="6">NACHT domain-containing protein</fullName>
    </recommendedName>
</protein>
<reference evidence="4 5" key="1">
    <citation type="submission" date="2019-10" db="EMBL/GenBank/DDBJ databases">
        <authorList>
            <person name="Palmer J.M."/>
        </authorList>
    </citation>
    <scope>NUCLEOTIDE SEQUENCE [LARGE SCALE GENOMIC DNA]</scope>
    <source>
        <strain evidence="4 5">TWF694</strain>
    </source>
</reference>
<keyword evidence="5" id="KW-1185">Reference proteome</keyword>
<dbReference type="EMBL" id="JAVHJO010000013">
    <property type="protein sequence ID" value="KAK6530033.1"/>
    <property type="molecule type" value="Genomic_DNA"/>
</dbReference>
<evidence type="ECO:0000313" key="4">
    <source>
        <dbReference type="EMBL" id="KAK6530033.1"/>
    </source>
</evidence>
<evidence type="ECO:0000256" key="1">
    <source>
        <dbReference type="ARBA" id="ARBA00022737"/>
    </source>
</evidence>
<dbReference type="InterPro" id="IPR056125">
    <property type="entry name" value="DUF7708"/>
</dbReference>
<dbReference type="AlphaFoldDB" id="A0AAV9WY45"/>
<dbReference type="InterPro" id="IPR056884">
    <property type="entry name" value="NPHP3-like_N"/>
</dbReference>
<gene>
    <name evidence="4" type="ORF">TWF694_003407</name>
</gene>
<comment type="caution">
    <text evidence="4">The sequence shown here is derived from an EMBL/GenBank/DDBJ whole genome shotgun (WGS) entry which is preliminary data.</text>
</comment>
<evidence type="ECO:0000259" key="3">
    <source>
        <dbReference type="Pfam" id="PF24883"/>
    </source>
</evidence>
<accession>A0AAV9WY45</accession>
<dbReference type="SUPFAM" id="SSF52540">
    <property type="entry name" value="P-loop containing nucleoside triphosphate hydrolases"/>
    <property type="match status" value="1"/>
</dbReference>
<dbReference type="Gene3D" id="3.40.50.300">
    <property type="entry name" value="P-loop containing nucleotide triphosphate hydrolases"/>
    <property type="match status" value="1"/>
</dbReference>
<organism evidence="4 5">
    <name type="scientific">Orbilia ellipsospora</name>
    <dbReference type="NCBI Taxonomy" id="2528407"/>
    <lineage>
        <taxon>Eukaryota</taxon>
        <taxon>Fungi</taxon>
        <taxon>Dikarya</taxon>
        <taxon>Ascomycota</taxon>
        <taxon>Pezizomycotina</taxon>
        <taxon>Orbiliomycetes</taxon>
        <taxon>Orbiliales</taxon>
        <taxon>Orbiliaceae</taxon>
        <taxon>Orbilia</taxon>
    </lineage>
</organism>
<evidence type="ECO:0000259" key="2">
    <source>
        <dbReference type="Pfam" id="PF24809"/>
    </source>
</evidence>
<dbReference type="Pfam" id="PF24809">
    <property type="entry name" value="DUF7708"/>
    <property type="match status" value="1"/>
</dbReference>
<proteinExistence type="predicted"/>
<feature type="domain" description="Nephrocystin 3-like N-terminal" evidence="3">
    <location>
        <begin position="277"/>
        <end position="432"/>
    </location>
</feature>
<sequence length="489" mass="56590">MSTTALSPGKQRLQDAIDAFCASVSAADRSKLPSSPHSRDVTDLVSQANSVHSTWRSRRFGDRIQPFLKAVNEFSTVVDVMVQSNPEIASLVWGSIKFVMIILLAHNKYFEEGTAILERIGRYCPLFEEFSNLLPDASFQDVLCEFYAVIINFCESFLGVLRQKPVKSFLKITFSSLKGEFKEFTEKIERHKTYVDGHIQLASEREHNRERQANAHFRNQLVDYTKGGIQRRDQSSHWKLQQDQRQKAMRRDILLEKITSHNYHELYFRHLGKGQQGTGEWVFTLNNFVEWESGTSTSSILWCHGIPGSGKSVLTSKITNYLTTKYPRSTAFYFCDFNQKIAFQWETILRSIIKQLLSHLSVGDMSILERFETPVSQTALSDILRDIVNITSPCYLIFDAIDECDEPEKYQTLRILEQLSQVDHIRIWISGRYSLDISRKMSPNTVQEIDLALNIHPDIRLYIEQELEERIRVRRLTISDQMREEIKPA</sequence>
<dbReference type="Pfam" id="PF24883">
    <property type="entry name" value="NPHP3_N"/>
    <property type="match status" value="1"/>
</dbReference>
<dbReference type="PANTHER" id="PTHR10039:SF14">
    <property type="entry name" value="NACHT DOMAIN-CONTAINING PROTEIN"/>
    <property type="match status" value="1"/>
</dbReference>